<accession>A0A814SMF7</accession>
<feature type="chain" id="PRO_5035602393" description="GOLD domain-containing protein" evidence="3">
    <location>
        <begin position="18"/>
        <end position="214"/>
    </location>
</feature>
<keyword evidence="1 2" id="KW-0812">Transmembrane</keyword>
<sequence>MLTHIYLFISICPFVFGNFPYIKETGFKFWLEIGLGECYHELLEKGSRLYFMYEILNADTHDDHIIAYFRNSYNGSIIASSRTPQRGHLEYLTNETITIDICMDHEKSDTYPKYISVFFHIYQFDKIVAQLKEIEHFDNASINANNLLISINNHIMNSREYQMELEMLDQKDLYLLEENFFWINRWASIHIIIILSCFLFQTYFIKGLFVTSRK</sequence>
<dbReference type="Pfam" id="PF01105">
    <property type="entry name" value="EMP24_GP25L"/>
    <property type="match status" value="1"/>
</dbReference>
<gene>
    <name evidence="5" type="ORF">JYZ213_LOCUS24014</name>
    <name evidence="6" type="ORF">OXD698_LOCUS3913</name>
</gene>
<dbReference type="PROSITE" id="PS50866">
    <property type="entry name" value="GOLD"/>
    <property type="match status" value="1"/>
</dbReference>
<dbReference type="Proteomes" id="UP000663845">
    <property type="component" value="Unassembled WGS sequence"/>
</dbReference>
<dbReference type="GO" id="GO:0016020">
    <property type="term" value="C:membrane"/>
    <property type="evidence" value="ECO:0007669"/>
    <property type="project" value="UniProtKB-SubCell"/>
</dbReference>
<protein>
    <recommendedName>
        <fullName evidence="4">GOLD domain-containing protein</fullName>
    </recommendedName>
</protein>
<evidence type="ECO:0000313" key="5">
    <source>
        <dbReference type="EMBL" id="CAF1149411.1"/>
    </source>
</evidence>
<feature type="transmembrane region" description="Helical" evidence="2">
    <location>
        <begin position="186"/>
        <end position="205"/>
    </location>
</feature>
<evidence type="ECO:0000313" key="6">
    <source>
        <dbReference type="EMBL" id="CAF3550701.1"/>
    </source>
</evidence>
<organism evidence="5 7">
    <name type="scientific">Adineta steineri</name>
    <dbReference type="NCBI Taxonomy" id="433720"/>
    <lineage>
        <taxon>Eukaryota</taxon>
        <taxon>Metazoa</taxon>
        <taxon>Spiralia</taxon>
        <taxon>Gnathifera</taxon>
        <taxon>Rotifera</taxon>
        <taxon>Eurotatoria</taxon>
        <taxon>Bdelloidea</taxon>
        <taxon>Adinetida</taxon>
        <taxon>Adinetidae</taxon>
        <taxon>Adineta</taxon>
    </lineage>
</organism>
<evidence type="ECO:0000259" key="4">
    <source>
        <dbReference type="PROSITE" id="PS50866"/>
    </source>
</evidence>
<keyword evidence="3" id="KW-0732">Signal</keyword>
<proteinExistence type="inferred from homology"/>
<feature type="domain" description="GOLD" evidence="4">
    <location>
        <begin position="36"/>
        <end position="123"/>
    </location>
</feature>
<name>A0A814SMF7_9BILA</name>
<evidence type="ECO:0000256" key="2">
    <source>
        <dbReference type="SAM" id="Phobius"/>
    </source>
</evidence>
<evidence type="ECO:0000256" key="3">
    <source>
        <dbReference type="SAM" id="SignalP"/>
    </source>
</evidence>
<dbReference type="EMBL" id="CAJOAZ010000143">
    <property type="protein sequence ID" value="CAF3550701.1"/>
    <property type="molecule type" value="Genomic_DNA"/>
</dbReference>
<dbReference type="InterPro" id="IPR009038">
    <property type="entry name" value="GOLD_dom"/>
</dbReference>
<dbReference type="SMART" id="SM01190">
    <property type="entry name" value="EMP24_GP25L"/>
    <property type="match status" value="1"/>
</dbReference>
<comment type="similarity">
    <text evidence="1">Belongs to the EMP24/GP25L family.</text>
</comment>
<dbReference type="EMBL" id="CAJNOG010000290">
    <property type="protein sequence ID" value="CAF1149411.1"/>
    <property type="molecule type" value="Genomic_DNA"/>
</dbReference>
<dbReference type="Proteomes" id="UP000663844">
    <property type="component" value="Unassembled WGS sequence"/>
</dbReference>
<comment type="subcellular location">
    <subcellularLocation>
        <location evidence="1">Membrane</location>
        <topology evidence="1">Single-pass type I membrane protein</topology>
    </subcellularLocation>
</comment>
<feature type="signal peptide" evidence="3">
    <location>
        <begin position="1"/>
        <end position="17"/>
    </location>
</feature>
<comment type="caution">
    <text evidence="5">The sequence shown here is derived from an EMBL/GenBank/DDBJ whole genome shotgun (WGS) entry which is preliminary data.</text>
</comment>
<keyword evidence="2" id="KW-1133">Transmembrane helix</keyword>
<evidence type="ECO:0000313" key="7">
    <source>
        <dbReference type="Proteomes" id="UP000663845"/>
    </source>
</evidence>
<keyword evidence="2" id="KW-0472">Membrane</keyword>
<evidence type="ECO:0000256" key="1">
    <source>
        <dbReference type="RuleBase" id="RU003827"/>
    </source>
</evidence>
<reference evidence="5" key="1">
    <citation type="submission" date="2021-02" db="EMBL/GenBank/DDBJ databases">
        <authorList>
            <person name="Nowell W R."/>
        </authorList>
    </citation>
    <scope>NUCLEOTIDE SEQUENCE</scope>
</reference>
<dbReference type="AlphaFoldDB" id="A0A814SMF7"/>